<dbReference type="Proteomes" id="UP000485058">
    <property type="component" value="Unassembled WGS sequence"/>
</dbReference>
<comment type="caution">
    <text evidence="2">The sequence shown here is derived from an EMBL/GenBank/DDBJ whole genome shotgun (WGS) entry which is preliminary data.</text>
</comment>
<accession>A0A699Z9C2</accession>
<dbReference type="EMBL" id="BLLF01001356">
    <property type="protein sequence ID" value="GFH18781.1"/>
    <property type="molecule type" value="Genomic_DNA"/>
</dbReference>
<sequence length="554" mass="59712">MVDSLFDIANYVKLTPDIQYWTDADYARFAADIMKGEHDISYWESYTDQTLLALVAIKASQSPEFSHHITLTIYGVPKNATPETVALAQQAMAAANTEIEEAVAFAAAVAAVEDVDGERPHAPSASNEEQAASQEKEDSPSSSSEEASAHDQRLEACAHMCVIPCTGVAETPKAAEEADGTIGYAGCGLHLKGIVVAYRGTAVEELTILLNVVVRRPERQTEGLDNRSGEGVVATVSRPQQGTSMSTATMFVFYACPITCCTLRVQVEKGGQALFPIDGLGHAEIVSPMTTDPRFIWPPCRDACLGSMLRKIVEAVGELPPPYDDLSVLKGLLHKSVNVLHDTRKRNVRNKKWSDEVMQETQKWVSTVGAFFKKHGATGVLPEWKPLLDQVESLRLTGRLAHPLPENWKVACPPQSMVRLVTEAGERLVEDVAKDLGISVTKASHEVFVYSDELKDALQNDLVDIMAKARAHIVAKLQGTAAPACPNLDAQVQPAAIAAEGGQAVDPEAQQAAAGTGVHALVPVRCFARVLFATVVPTRRVSKHVGMHVIGTNG</sequence>
<proteinExistence type="predicted"/>
<feature type="region of interest" description="Disordered" evidence="1">
    <location>
        <begin position="116"/>
        <end position="150"/>
    </location>
</feature>
<name>A0A699Z9C2_HAELA</name>
<evidence type="ECO:0000313" key="3">
    <source>
        <dbReference type="Proteomes" id="UP000485058"/>
    </source>
</evidence>
<protein>
    <submittedName>
        <fullName evidence="2">Uncharacterized protein</fullName>
    </submittedName>
</protein>
<reference evidence="2 3" key="1">
    <citation type="submission" date="2020-02" db="EMBL/GenBank/DDBJ databases">
        <title>Draft genome sequence of Haematococcus lacustris strain NIES-144.</title>
        <authorList>
            <person name="Morimoto D."/>
            <person name="Nakagawa S."/>
            <person name="Yoshida T."/>
            <person name="Sawayama S."/>
        </authorList>
    </citation>
    <scope>NUCLEOTIDE SEQUENCE [LARGE SCALE GENOMIC DNA]</scope>
    <source>
        <strain evidence="2 3">NIES-144</strain>
    </source>
</reference>
<evidence type="ECO:0000313" key="2">
    <source>
        <dbReference type="EMBL" id="GFH18781.1"/>
    </source>
</evidence>
<gene>
    <name evidence="2" type="ORF">HaLaN_15638</name>
</gene>
<keyword evidence="3" id="KW-1185">Reference proteome</keyword>
<dbReference type="AlphaFoldDB" id="A0A699Z9C2"/>
<organism evidence="2 3">
    <name type="scientific">Haematococcus lacustris</name>
    <name type="common">Green alga</name>
    <name type="synonym">Haematococcus pluvialis</name>
    <dbReference type="NCBI Taxonomy" id="44745"/>
    <lineage>
        <taxon>Eukaryota</taxon>
        <taxon>Viridiplantae</taxon>
        <taxon>Chlorophyta</taxon>
        <taxon>core chlorophytes</taxon>
        <taxon>Chlorophyceae</taxon>
        <taxon>CS clade</taxon>
        <taxon>Chlamydomonadales</taxon>
        <taxon>Haematococcaceae</taxon>
        <taxon>Haematococcus</taxon>
    </lineage>
</organism>
<evidence type="ECO:0000256" key="1">
    <source>
        <dbReference type="SAM" id="MobiDB-lite"/>
    </source>
</evidence>